<dbReference type="PROSITE" id="PS51257">
    <property type="entry name" value="PROKAR_LIPOPROTEIN"/>
    <property type="match status" value="1"/>
</dbReference>
<accession>A0ABT7UW68</accession>
<dbReference type="RefSeq" id="WP_289600748.1">
    <property type="nucleotide sequence ID" value="NZ_JAUDCL010000041.1"/>
</dbReference>
<dbReference type="Proteomes" id="UP001529380">
    <property type="component" value="Unassembled WGS sequence"/>
</dbReference>
<evidence type="ECO:0008006" key="4">
    <source>
        <dbReference type="Google" id="ProtNLM"/>
    </source>
</evidence>
<sequence>MMNLRPIAFSLAAALALTGFSACSAPGQTPVAVSDPVSAAVNTAGQIVEDYDFRFIDRTAEKIEEYKTYDYTEGHPTPALLRPEFLPTQDIAKKAGELCQSALGMDLSSQLIALCYMEDPNLSRTQSVVEASVPIPSSQENPLFQRAAEVWLRMDPVTGELFSYSLYPGQGCTDPEQPQKDTWPQLAQDFCTAASLGQIQSTEFTDEGSAYQDWLWAVLENGDTALFQFSTGNTLTSFENVTATGGQARVDALHKKDAVDR</sequence>
<feature type="chain" id="PRO_5045408569" description="Lipoprotein" evidence="1">
    <location>
        <begin position="25"/>
        <end position="261"/>
    </location>
</feature>
<reference evidence="2 3" key="1">
    <citation type="submission" date="2023-06" db="EMBL/GenBank/DDBJ databases">
        <title>Identification and characterization of horizontal gene transfer across gut microbiota members of farm animals based on homology search.</title>
        <authorList>
            <person name="Schwarzerova J."/>
            <person name="Nykrynova M."/>
            <person name="Jureckova K."/>
            <person name="Cejkova D."/>
            <person name="Rychlik I."/>
        </authorList>
    </citation>
    <scope>NUCLEOTIDE SEQUENCE [LARGE SCALE GENOMIC DNA]</scope>
    <source>
        <strain evidence="2 3">ET340</strain>
    </source>
</reference>
<proteinExistence type="predicted"/>
<evidence type="ECO:0000256" key="1">
    <source>
        <dbReference type="SAM" id="SignalP"/>
    </source>
</evidence>
<feature type="signal peptide" evidence="1">
    <location>
        <begin position="1"/>
        <end position="24"/>
    </location>
</feature>
<comment type="caution">
    <text evidence="2">The sequence shown here is derived from an EMBL/GenBank/DDBJ whole genome shotgun (WGS) entry which is preliminary data.</text>
</comment>
<protein>
    <recommendedName>
        <fullName evidence="4">Lipoprotein</fullName>
    </recommendedName>
</protein>
<evidence type="ECO:0000313" key="3">
    <source>
        <dbReference type="Proteomes" id="UP001529380"/>
    </source>
</evidence>
<keyword evidence="1" id="KW-0732">Signal</keyword>
<name>A0ABT7UW68_9FIRM</name>
<keyword evidence="3" id="KW-1185">Reference proteome</keyword>
<dbReference type="EMBL" id="JAUDCL010000041">
    <property type="protein sequence ID" value="MDM8202475.1"/>
    <property type="molecule type" value="Genomic_DNA"/>
</dbReference>
<gene>
    <name evidence="2" type="ORF">QUW08_14415</name>
</gene>
<evidence type="ECO:0000313" key="2">
    <source>
        <dbReference type="EMBL" id="MDM8202475.1"/>
    </source>
</evidence>
<organism evidence="2 3">
    <name type="scientific">Allofournierella massiliensis</name>
    <dbReference type="NCBI Taxonomy" id="1650663"/>
    <lineage>
        <taxon>Bacteria</taxon>
        <taxon>Bacillati</taxon>
        <taxon>Bacillota</taxon>
        <taxon>Clostridia</taxon>
        <taxon>Eubacteriales</taxon>
        <taxon>Oscillospiraceae</taxon>
        <taxon>Allofournierella</taxon>
    </lineage>
</organism>